<feature type="region of interest" description="Disordered" evidence="2">
    <location>
        <begin position="847"/>
        <end position="873"/>
    </location>
</feature>
<dbReference type="SUPFAM" id="SSF51045">
    <property type="entry name" value="WW domain"/>
    <property type="match status" value="1"/>
</dbReference>
<reference evidence="4 5" key="1">
    <citation type="submission" date="2022-05" db="EMBL/GenBank/DDBJ databases">
        <title>A multi-omics perspective on studying reproductive biology in Daphnia sinensis.</title>
        <authorList>
            <person name="Jia J."/>
        </authorList>
    </citation>
    <scope>NUCLEOTIDE SEQUENCE [LARGE SCALE GENOMIC DNA]</scope>
    <source>
        <strain evidence="4 5">WSL</strain>
    </source>
</reference>
<keyword evidence="1" id="KW-0175">Coiled coil</keyword>
<dbReference type="InterPro" id="IPR001202">
    <property type="entry name" value="WW_dom"/>
</dbReference>
<proteinExistence type="predicted"/>
<feature type="compositionally biased region" description="Basic and acidic residues" evidence="2">
    <location>
        <begin position="343"/>
        <end position="356"/>
    </location>
</feature>
<feature type="compositionally biased region" description="Low complexity" evidence="2">
    <location>
        <begin position="117"/>
        <end position="126"/>
    </location>
</feature>
<sequence>MNDKPKPSKRVIVYEEFVDDSTDVSENDIREYGQRLGIDLAANPTLTTLVRDWILQPLPRYWFPCLDTRTGQWFYSNALNGQSIWNHPLEKIHRNLTKEYLSCQTIRERENPEGESSEQSMESGLSTKGFGSLSSSAMGGITPVKTPLPRTLAPLKRIPKTESTTNVLTTSPNPLPPFCVPTSPHLHNEQVRQVSFSTFKSSDTISSLLPGDLLFENRDRPTTVVAPFNHSTLPVSTAGSLHSKLMGSKDDDPPQQMKQVPVYPTSASRNLSPLTTDKGIVKELSTSVSNCQLEPVAQQSKPRISFTERLAAKKASQKLKSNESTESCLSNANETDHASAANSEKRHVHFDLEPNHYHQYTPECSEETKATERSESSSSEDILDLVGDPEYLKPLTDVQCYPTTYEEKRWEVSFTSFGLASPNISPVKISTAFIDNEDSNEMVTRFNSEYCPSPLSASEKSDNADMVEEETTICPDNMQNEASEETEIPALETNLESRMVTNVLPETEIHVPMHREDTPTLSFQPKREEVHEDKRKLNFAITQVDKSDTSIANNGKEEENIDIPPPIISQLTVEPQVIEDVPPVKLALENATPKLVRSITRSESLEESVLASQANSVIVQDIPACQSPVEFIKCDTKSIESQNPVIQMDAALNLNTEQEPSQLELLLPPASFSEIPQDSTQTEEVITDSSAKCNASDARIAREKTSQPLEDWQTLKKEMESKLENEKKRLESWFASEIAQIKKQFENQLASERERTENLSKLVESAKSEKEELAKREIVRLEETLAHLVEEKTRQVQTQLNNEVSQCNNSVVVHRTVACQDANVQTEEPPIPVGSLPVEQMAPVLKVDKNETTESNPSKNETNSRWEKSRDSRIHCQCDSLQKQVARVEREMQLLKQRNLSFQKNPPTRKKNTPVKAQREPWWLDTDESTTSTTSSVSDWRHSRGRSQSMTNLHASRDSLAGKKSTPIHRTRDGLSKSQTPRRAWMEDVSTDHSLGDIHTSGISSAIPTGEWDTVLSSIQKISGDLQEVWSHIGPRPRPLSYLSYQSPLWMPSSQSLMTNDRVPLHWSFNGSTAERTQALRLWLQQNKTQHSKSFL</sequence>
<evidence type="ECO:0000313" key="4">
    <source>
        <dbReference type="EMBL" id="KAI9561613.1"/>
    </source>
</evidence>
<evidence type="ECO:0000256" key="2">
    <source>
        <dbReference type="SAM" id="MobiDB-lite"/>
    </source>
</evidence>
<feature type="region of interest" description="Disordered" evidence="2">
    <location>
        <begin position="108"/>
        <end position="127"/>
    </location>
</feature>
<dbReference type="InterPro" id="IPR036020">
    <property type="entry name" value="WW_dom_sf"/>
</dbReference>
<evidence type="ECO:0000256" key="1">
    <source>
        <dbReference type="SAM" id="Coils"/>
    </source>
</evidence>
<evidence type="ECO:0000259" key="3">
    <source>
        <dbReference type="PROSITE" id="PS50020"/>
    </source>
</evidence>
<gene>
    <name evidence="4" type="ORF">GHT06_012573</name>
</gene>
<comment type="caution">
    <text evidence="4">The sequence shown here is derived from an EMBL/GenBank/DDBJ whole genome shotgun (WGS) entry which is preliminary data.</text>
</comment>
<feature type="compositionally biased region" description="Low complexity" evidence="2">
    <location>
        <begin position="929"/>
        <end position="938"/>
    </location>
</feature>
<feature type="compositionally biased region" description="Polar residues" evidence="2">
    <location>
        <begin position="897"/>
        <end position="906"/>
    </location>
</feature>
<dbReference type="PANTHER" id="PTHR21715">
    <property type="entry name" value="RH04127P"/>
    <property type="match status" value="1"/>
</dbReference>
<feature type="compositionally biased region" description="Polar residues" evidence="2">
    <location>
        <begin position="322"/>
        <end position="333"/>
    </location>
</feature>
<dbReference type="AlphaFoldDB" id="A0AAD5PXH5"/>
<feature type="compositionally biased region" description="Basic and acidic residues" evidence="2">
    <location>
        <begin position="862"/>
        <end position="873"/>
    </location>
</feature>
<feature type="domain" description="WW" evidence="3">
    <location>
        <begin position="56"/>
        <end position="90"/>
    </location>
</feature>
<dbReference type="PANTHER" id="PTHR21715:SF0">
    <property type="entry name" value="RH04127P"/>
    <property type="match status" value="1"/>
</dbReference>
<protein>
    <recommendedName>
        <fullName evidence="3">WW domain-containing protein</fullName>
    </recommendedName>
</protein>
<feature type="region of interest" description="Disordered" evidence="2">
    <location>
        <begin position="897"/>
        <end position="983"/>
    </location>
</feature>
<dbReference type="InterPro" id="IPR053233">
    <property type="entry name" value="ABRA-related"/>
</dbReference>
<feature type="region of interest" description="Disordered" evidence="2">
    <location>
        <begin position="315"/>
        <end position="384"/>
    </location>
</feature>
<evidence type="ECO:0000313" key="5">
    <source>
        <dbReference type="Proteomes" id="UP000820818"/>
    </source>
</evidence>
<feature type="compositionally biased region" description="Basic and acidic residues" evidence="2">
    <location>
        <begin position="366"/>
        <end position="375"/>
    </location>
</feature>
<dbReference type="EMBL" id="WJBH02000003">
    <property type="protein sequence ID" value="KAI9561613.1"/>
    <property type="molecule type" value="Genomic_DNA"/>
</dbReference>
<name>A0AAD5PXH5_9CRUS</name>
<dbReference type="PROSITE" id="PS50020">
    <property type="entry name" value="WW_DOMAIN_2"/>
    <property type="match status" value="1"/>
</dbReference>
<organism evidence="4 5">
    <name type="scientific">Daphnia sinensis</name>
    <dbReference type="NCBI Taxonomy" id="1820382"/>
    <lineage>
        <taxon>Eukaryota</taxon>
        <taxon>Metazoa</taxon>
        <taxon>Ecdysozoa</taxon>
        <taxon>Arthropoda</taxon>
        <taxon>Crustacea</taxon>
        <taxon>Branchiopoda</taxon>
        <taxon>Diplostraca</taxon>
        <taxon>Cladocera</taxon>
        <taxon>Anomopoda</taxon>
        <taxon>Daphniidae</taxon>
        <taxon>Daphnia</taxon>
        <taxon>Daphnia similis group</taxon>
    </lineage>
</organism>
<dbReference type="Proteomes" id="UP000820818">
    <property type="component" value="Linkage Group LG3"/>
</dbReference>
<feature type="region of interest" description="Disordered" evidence="2">
    <location>
        <begin position="236"/>
        <end position="274"/>
    </location>
</feature>
<feature type="compositionally biased region" description="Polar residues" evidence="2">
    <location>
        <begin position="265"/>
        <end position="274"/>
    </location>
</feature>
<accession>A0AAD5PXH5</accession>
<feature type="coiled-coil region" evidence="1">
    <location>
        <begin position="709"/>
        <end position="791"/>
    </location>
</feature>
<keyword evidence="5" id="KW-1185">Reference proteome</keyword>
<dbReference type="Gene3D" id="3.30.1470.10">
    <property type="entry name" value="Photosystem I PsaD, reaction center subunit II"/>
    <property type="match status" value="1"/>
</dbReference>